<protein>
    <recommendedName>
        <fullName evidence="2">Cyclic nucleotide-binding domain-containing protein</fullName>
    </recommendedName>
</protein>
<comment type="caution">
    <text evidence="3">The sequence shown here is derived from an EMBL/GenBank/DDBJ whole genome shotgun (WGS) entry which is preliminary data.</text>
</comment>
<sequence>MAQLEGSLCGYYNKAFNQRHSKGDNFRSWNSKRTNARGVTIDFGDLQVTYGKGCMFGWKISAETPKTDVAHSALFSLLSDTARKSLLNSAETRQLKLADVVYAPDTENDSSTAAFVIVRSGCLDIYCVACDDGRVQNPAMANGSQSNNAVRNKNTPSSTASVTTIPKDPIVSLSRGQTFGDQMITLGLPNLWASNPRRRCSNIPVRFKVVAGDSSTEVLWVTRDRFEQLLREDHLRLSYNPIYGPTASTTSPASLISAVESRDISQITRQMLTNATLSKFFFQFPPIVLDRLCHHIEMQHYDSNGMFLEAGGSIDNVCIVVTGALHSHRCGSENDRNAAKKSNIHQGNAQRMPFTWDVHFIPSDAFGARELMKRCSSSEAPVFVDAEELFREGDAQRSLVVILNGFVSFYSLENMAATIDMFQRHPFCVFAAFAGSTTNPEDFVAEPRPDKGGSIPSAALNHRAAMHGVHVQTLPPRNAFRTGVLQEYSVCPATVLAQTDCEYLVFDENVYAWLLADHAPAVNMRGYVAPPEPSEIAVTSTSKDSSKPGTQPVSQTPIPQPDNRPGVIPPSLLLFLEGARIPWFSPSTAKRTLLLRSMQHIHLTPGQRLMKQNEVLRHIVFVVSGKLAVYVHDNQEVVSVSNVSQRPVQNTTLEKSVASNYSTTSSILYQERPTSAGLLNRRALQRKIARIVEVDTRGDESNRTSTGSRFTDFVMHAAKEAKNRQGSTTEEIEQVAFVPKAPSTRKSLHSMVNKMKFQRKTEDQNLTNTAVELKESSRTLFMFHLGPGDIYGDEITAPSGVFHCVHDIYAGTSTTTKSGASESGNDRPHMIPMGTEVLCLDRAVLHSIIAKSEEEAATDLIGRSSDAKAKWHVASKKVFKRSGSHSRLDESGEFIRIKKPPKLFDFFKNILNQRRFLTMGTLAHFPRLRDLPEDSRRELCLNARFEALDRYTDAFKGNGDNNGLCNRFFLLLTGRINLVANGPNSHTVFQNTNSSTTDPDLREICAGEGFGEFEILMSEAPTYTAAIAAEPTKLLSIPTDMYLKHWPCIHETRGNIEYLRAQIPSFASLDLERIAYLYHSFSFQTHARGTIIFQLHDTTQGPAARNEVYFIKEGTCCIRQYVTLTSHLDTELRNDSNNNEPPQKAKIMKTIKILATVADVRAGHIFWVDNDEYPIGLVATSAAVTIASISIDKLKAIVPRGQLTGIEELSGQLRNIYGKQFELAKRVTATVMNEKLATHTRGPQLNQRLPTLHPRGQNVPLEDEHIFQGGTEEQQLQDDIDTNANNNAASDMMNAIYDAQHQIERYDISNEIHEA</sequence>
<feature type="compositionally biased region" description="Polar residues" evidence="1">
    <location>
        <begin position="142"/>
        <end position="164"/>
    </location>
</feature>
<dbReference type="Gene3D" id="2.60.120.10">
    <property type="entry name" value="Jelly Rolls"/>
    <property type="match status" value="4"/>
</dbReference>
<accession>A0A225WF49</accession>
<dbReference type="OrthoDB" id="75276at2759"/>
<keyword evidence="4" id="KW-1185">Reference proteome</keyword>
<dbReference type="Proteomes" id="UP000198211">
    <property type="component" value="Unassembled WGS sequence"/>
</dbReference>
<feature type="region of interest" description="Disordered" evidence="1">
    <location>
        <begin position="141"/>
        <end position="164"/>
    </location>
</feature>
<evidence type="ECO:0000313" key="4">
    <source>
        <dbReference type="Proteomes" id="UP000198211"/>
    </source>
</evidence>
<evidence type="ECO:0000313" key="3">
    <source>
        <dbReference type="EMBL" id="OWZ16356.1"/>
    </source>
</evidence>
<dbReference type="InterPro" id="IPR018490">
    <property type="entry name" value="cNMP-bd_dom_sf"/>
</dbReference>
<evidence type="ECO:0000256" key="1">
    <source>
        <dbReference type="SAM" id="MobiDB-lite"/>
    </source>
</evidence>
<feature type="domain" description="Cyclic nucleotide-binding" evidence="2">
    <location>
        <begin position="966"/>
        <end position="1042"/>
    </location>
</feature>
<feature type="compositionally biased region" description="Polar residues" evidence="1">
    <location>
        <begin position="537"/>
        <end position="557"/>
    </location>
</feature>
<name>A0A225WF49_9STRA</name>
<organism evidence="3 4">
    <name type="scientific">Phytophthora megakarya</name>
    <dbReference type="NCBI Taxonomy" id="4795"/>
    <lineage>
        <taxon>Eukaryota</taxon>
        <taxon>Sar</taxon>
        <taxon>Stramenopiles</taxon>
        <taxon>Oomycota</taxon>
        <taxon>Peronosporomycetes</taxon>
        <taxon>Peronosporales</taxon>
        <taxon>Peronosporaceae</taxon>
        <taxon>Phytophthora</taxon>
    </lineage>
</organism>
<dbReference type="PANTHER" id="PTHR23011:SF28">
    <property type="entry name" value="CYCLIC NUCLEOTIDE-BINDING DOMAIN CONTAINING PROTEIN"/>
    <property type="match status" value="1"/>
</dbReference>
<dbReference type="InterPro" id="IPR000595">
    <property type="entry name" value="cNMP-bd_dom"/>
</dbReference>
<dbReference type="PROSITE" id="PS50042">
    <property type="entry name" value="CNMP_BINDING_3"/>
    <property type="match status" value="1"/>
</dbReference>
<dbReference type="PANTHER" id="PTHR23011">
    <property type="entry name" value="CYCLIC NUCLEOTIDE-BINDING DOMAIN CONTAINING PROTEIN"/>
    <property type="match status" value="1"/>
</dbReference>
<evidence type="ECO:0000259" key="2">
    <source>
        <dbReference type="PROSITE" id="PS50042"/>
    </source>
</evidence>
<feature type="region of interest" description="Disordered" evidence="1">
    <location>
        <begin position="534"/>
        <end position="565"/>
    </location>
</feature>
<dbReference type="STRING" id="4795.A0A225WF49"/>
<dbReference type="SUPFAM" id="SSF51206">
    <property type="entry name" value="cAMP-binding domain-like"/>
    <property type="match status" value="5"/>
</dbReference>
<dbReference type="EMBL" id="NBNE01000947">
    <property type="protein sequence ID" value="OWZ16356.1"/>
    <property type="molecule type" value="Genomic_DNA"/>
</dbReference>
<dbReference type="InterPro" id="IPR014710">
    <property type="entry name" value="RmlC-like_jellyroll"/>
</dbReference>
<gene>
    <name evidence="3" type="ORF">PHMEG_0009862</name>
</gene>
<reference evidence="4" key="1">
    <citation type="submission" date="2017-03" db="EMBL/GenBank/DDBJ databases">
        <title>Phytopthora megakarya and P. palmivora, two closely related causual agents of cacao black pod achieved similar genome size and gene model numbers by different mechanisms.</title>
        <authorList>
            <person name="Ali S."/>
            <person name="Shao J."/>
            <person name="Larry D.J."/>
            <person name="Kronmiller B."/>
            <person name="Shen D."/>
            <person name="Strem M.D."/>
            <person name="Melnick R.L."/>
            <person name="Guiltinan M.J."/>
            <person name="Tyler B.M."/>
            <person name="Meinhardt L.W."/>
            <person name="Bailey B.A."/>
        </authorList>
    </citation>
    <scope>NUCLEOTIDE SEQUENCE [LARGE SCALE GENOMIC DNA]</scope>
    <source>
        <strain evidence="4">zdho120</strain>
    </source>
</reference>
<proteinExistence type="predicted"/>